<dbReference type="EMBL" id="FNCP01000041">
    <property type="protein sequence ID" value="SDI46867.1"/>
    <property type="molecule type" value="Genomic_DNA"/>
</dbReference>
<accession>A0A1G8KU42</accession>
<dbReference type="Proteomes" id="UP000198656">
    <property type="component" value="Unassembled WGS sequence"/>
</dbReference>
<proteinExistence type="predicted"/>
<protein>
    <submittedName>
        <fullName evidence="1">Uncharacterized protein</fullName>
    </submittedName>
</protein>
<sequence>MMFSLQTWVESKDYHFIRRTPALVGSLLRAGYTNVTLNSIMAHRSNYRGCSQRVRSKIIMILRNMGFHDVEHCMNICDYTLEKYDQNPLLVENYNTGINL</sequence>
<evidence type="ECO:0000313" key="1">
    <source>
        <dbReference type="EMBL" id="SDI46867.1"/>
    </source>
</evidence>
<name>A0A1G8KU42_9FIRM</name>
<gene>
    <name evidence="1" type="ORF">SAMN05443529_14110</name>
</gene>
<keyword evidence="2" id="KW-1185">Reference proteome</keyword>
<evidence type="ECO:0000313" key="2">
    <source>
        <dbReference type="Proteomes" id="UP000198656"/>
    </source>
</evidence>
<reference evidence="2" key="1">
    <citation type="submission" date="2016-10" db="EMBL/GenBank/DDBJ databases">
        <authorList>
            <person name="Varghese N."/>
            <person name="Submissions S."/>
        </authorList>
    </citation>
    <scope>NUCLEOTIDE SEQUENCE [LARGE SCALE GENOMIC DNA]</scope>
    <source>
        <strain evidence="2">DSM 8344</strain>
    </source>
</reference>
<organism evidence="1 2">
    <name type="scientific">Desulfosporosinus hippei DSM 8344</name>
    <dbReference type="NCBI Taxonomy" id="1121419"/>
    <lineage>
        <taxon>Bacteria</taxon>
        <taxon>Bacillati</taxon>
        <taxon>Bacillota</taxon>
        <taxon>Clostridia</taxon>
        <taxon>Eubacteriales</taxon>
        <taxon>Desulfitobacteriaceae</taxon>
        <taxon>Desulfosporosinus</taxon>
    </lineage>
</organism>
<dbReference type="AlphaFoldDB" id="A0A1G8KU42"/>